<evidence type="ECO:0000256" key="1">
    <source>
        <dbReference type="SAM" id="MobiDB-lite"/>
    </source>
</evidence>
<organism evidence="2 3">
    <name type="scientific">Drosophila suzukii</name>
    <name type="common">Spotted-wing drosophila fruit fly</name>
    <dbReference type="NCBI Taxonomy" id="28584"/>
    <lineage>
        <taxon>Eukaryota</taxon>
        <taxon>Metazoa</taxon>
        <taxon>Ecdysozoa</taxon>
        <taxon>Arthropoda</taxon>
        <taxon>Hexapoda</taxon>
        <taxon>Insecta</taxon>
        <taxon>Pterygota</taxon>
        <taxon>Neoptera</taxon>
        <taxon>Endopterygota</taxon>
        <taxon>Diptera</taxon>
        <taxon>Brachycera</taxon>
        <taxon>Muscomorpha</taxon>
        <taxon>Ephydroidea</taxon>
        <taxon>Drosophilidae</taxon>
        <taxon>Drosophila</taxon>
        <taxon>Sophophora</taxon>
    </lineage>
</organism>
<feature type="region of interest" description="Disordered" evidence="1">
    <location>
        <begin position="1"/>
        <end position="21"/>
    </location>
</feature>
<dbReference type="AlphaFoldDB" id="A0AB40DJ66"/>
<dbReference type="GeneID" id="136117243"/>
<name>A0AB40DJ66_DROSZ</name>
<evidence type="ECO:0000313" key="3">
    <source>
        <dbReference type="RefSeq" id="XP_065723438.1"/>
    </source>
</evidence>
<keyword evidence="2" id="KW-1185">Reference proteome</keyword>
<proteinExistence type="predicted"/>
<reference evidence="3" key="1">
    <citation type="submission" date="2025-08" db="UniProtKB">
        <authorList>
            <consortium name="RefSeq"/>
        </authorList>
    </citation>
    <scope>IDENTIFICATION</scope>
</reference>
<protein>
    <submittedName>
        <fullName evidence="3">Uncharacterized protein</fullName>
    </submittedName>
</protein>
<sequence length="126" mass="14530">MGLRSISDELSIEEPPDSTSTSYLAAKAEMENAPASIGRRKYVGMAMCIAAGEQKEAEKRTQRRKYWVSPYFKERSFKSRYASDFQNLVNTPSMFFENFHMYSTYSMDWMSSTLSRNGTPGQMPYR</sequence>
<dbReference type="RefSeq" id="XP_065723438.1">
    <property type="nucleotide sequence ID" value="XM_065867366.2"/>
</dbReference>
<gene>
    <name evidence="3" type="primary">LOC136117243</name>
</gene>
<accession>A0AB40DJ66</accession>
<dbReference type="Proteomes" id="UP001652628">
    <property type="component" value="Chromosome 4"/>
</dbReference>
<evidence type="ECO:0000313" key="2">
    <source>
        <dbReference type="Proteomes" id="UP001652628"/>
    </source>
</evidence>